<feature type="domain" description="CPC1/SPEF2" evidence="2">
    <location>
        <begin position="54"/>
        <end position="187"/>
    </location>
</feature>
<dbReference type="OrthoDB" id="62528at2759"/>
<feature type="domain" description="SPEF2 C-terminal" evidence="3">
    <location>
        <begin position="1131"/>
        <end position="1281"/>
    </location>
</feature>
<evidence type="ECO:0000313" key="4">
    <source>
        <dbReference type="EnsemblMetazoa" id="XP_026295465"/>
    </source>
</evidence>
<evidence type="ECO:0000256" key="1">
    <source>
        <dbReference type="SAM" id="MobiDB-lite"/>
    </source>
</evidence>
<dbReference type="PANTHER" id="PTHR14919">
    <property type="entry name" value="KPL2-RELATED"/>
    <property type="match status" value="1"/>
</dbReference>
<evidence type="ECO:0000313" key="6">
    <source>
        <dbReference type="RefSeq" id="XP_026295465.1"/>
    </source>
</evidence>
<dbReference type="PANTHER" id="PTHR14919:SF0">
    <property type="entry name" value="SPERM FLAGELLAR PROTEIN 2"/>
    <property type="match status" value="1"/>
</dbReference>
<dbReference type="Gene3D" id="3.40.50.300">
    <property type="entry name" value="P-loop containing nucleotide triphosphate hydrolases"/>
    <property type="match status" value="1"/>
</dbReference>
<dbReference type="InterPro" id="IPR027417">
    <property type="entry name" value="P-loop_NTPase"/>
</dbReference>
<protein>
    <submittedName>
        <fullName evidence="6">Sperm flagellar protein 2-like</fullName>
    </submittedName>
</protein>
<evidence type="ECO:0000313" key="5">
    <source>
        <dbReference type="Proteomes" id="UP000005203"/>
    </source>
</evidence>
<dbReference type="EnsemblMetazoa" id="XM_026439680">
    <property type="protein sequence ID" value="XP_026295465"/>
    <property type="gene ID" value="LOC100577436"/>
</dbReference>
<evidence type="ECO:0000259" key="3">
    <source>
        <dbReference type="Pfam" id="PF24082"/>
    </source>
</evidence>
<accession>A0A8B8GUR8</accession>
<accession>A0A7M7L1X1</accession>
<dbReference type="InterPro" id="IPR056199">
    <property type="entry name" value="SPEF2_C"/>
</dbReference>
<dbReference type="KEGG" id="ame:100577436"/>
<dbReference type="InterPro" id="IPR054517">
    <property type="entry name" value="SPEF2_D5"/>
</dbReference>
<feature type="region of interest" description="Disordered" evidence="1">
    <location>
        <begin position="368"/>
        <end position="420"/>
    </location>
</feature>
<feature type="domain" description="SPEF2 C-terminal" evidence="3">
    <location>
        <begin position="1306"/>
        <end position="1368"/>
    </location>
</feature>
<dbReference type="Proteomes" id="UP000005203">
    <property type="component" value="Linkage group LG3"/>
</dbReference>
<organism evidence="4">
    <name type="scientific">Apis mellifera</name>
    <name type="common">Honeybee</name>
    <dbReference type="NCBI Taxonomy" id="7460"/>
    <lineage>
        <taxon>Eukaryota</taxon>
        <taxon>Metazoa</taxon>
        <taxon>Ecdysozoa</taxon>
        <taxon>Arthropoda</taxon>
        <taxon>Hexapoda</taxon>
        <taxon>Insecta</taxon>
        <taxon>Pterygota</taxon>
        <taxon>Neoptera</taxon>
        <taxon>Endopterygota</taxon>
        <taxon>Hymenoptera</taxon>
        <taxon>Apocrita</taxon>
        <taxon>Aculeata</taxon>
        <taxon>Apoidea</taxon>
        <taxon>Anthophila</taxon>
        <taxon>Apidae</taxon>
        <taxon>Apis</taxon>
    </lineage>
</organism>
<dbReference type="GeneID" id="100577436"/>
<feature type="compositionally biased region" description="Acidic residues" evidence="1">
    <location>
        <begin position="885"/>
        <end position="895"/>
    </location>
</feature>
<evidence type="ECO:0000259" key="2">
    <source>
        <dbReference type="Pfam" id="PF22946"/>
    </source>
</evidence>
<dbReference type="InterPro" id="IPR052634">
    <property type="entry name" value="Sperm_flagellar-bone_growth"/>
</dbReference>
<keyword evidence="5" id="KW-1185">Reference proteome</keyword>
<feature type="region of interest" description="Disordered" evidence="1">
    <location>
        <begin position="885"/>
        <end position="917"/>
    </location>
</feature>
<gene>
    <name evidence="6" type="primary">LOC100577436</name>
</gene>
<reference evidence="4" key="1">
    <citation type="submission" date="2021-01" db="UniProtKB">
        <authorList>
            <consortium name="EnsemblMetazoa"/>
        </authorList>
    </citation>
    <scope>IDENTIFICATION</scope>
    <source>
        <strain evidence="4">DH4</strain>
    </source>
</reference>
<dbReference type="Pfam" id="PF22946">
    <property type="entry name" value="SPEF2_D5"/>
    <property type="match status" value="1"/>
</dbReference>
<dbReference type="RefSeq" id="XP_026295465.1">
    <property type="nucleotide sequence ID" value="XM_026439680.1"/>
</dbReference>
<dbReference type="Pfam" id="PF24082">
    <property type="entry name" value="SPEF2_C"/>
    <property type="match status" value="2"/>
</dbReference>
<name>A0A7M7L1X1_APIME</name>
<proteinExistence type="predicted"/>
<sequence length="1574" mass="186037">MAKSYIEWLKNRKKQTVTLSALKSKMHKNIISKMWESMSEKQERAFDEELAKRVLDQSRYEKQIMTKLCEIRDQKNIMAENQRVVEDIILHANEMEDRAKHYRSIDLETANEKDMKIECQRMCELRLRLHKMKIEKIRKKHWSLCQKVIDDLLIIAFNICEHRQLNNGQVPLTLISEWRRLFLKSEPIVEKKVPFDLDTPKRELETFIKADDWSKHIKIEVLQETLFDDYMELNEPWNFLLSELDEKSYEILKLGHLVLGYIVHRLLGGLYARPADPSKRLKIKMKNISIVLGLENFNAFETLSLLLEQSNFQLIRMEDAINHCLQQYKKEMADFKYIDLNIILATTQLIDVQMETCFKHTKRSRWADDVSTATPEPNANPKKVTNKQAKDKSPSIKIQEEEETSTKDKQTQTPRNIPYDDIDPILTDTAHIGKWAYEFLILGEPITNDLGTKIIIEYLKSKTAAKGWVFIDYPYSYDQMSWLETTLMGTTPPPNPKELEIKDINIEDIEVIKPRIVFEDKSDPYVMQRRSKILPDSITDQNYEYKGNTFVTLFVRLKQQPRDFEKGHRLYEKIDEHTSPVDDFYAFHKIAHVFHYSSFDLPTLKKLARLILGYPRKVSKELFGDILDLLELDPKRLPITKEAVVRRLVTDEEFAQLETLTKDVEEEEDDIKHEIVSEDFQLEFDLKTPKPGEPNWQWINFPLPSTLLQNMAKLWEILEDIYMEEVKELLYLKSVHSSSIIPYTGFLYKNAMEFIKRPDHKQDMIYEFQQAFNSIDMDARKEVDVKCELHRRVADFQADLWDICDDRRRVAEEERKRYVSFEWAIQEAVILYDIFIGLIQAEIDRCIDTQHLLQDYYMGMLKKPLRELGVAKVMLNKIEVQTVEYEEEEQEEEQESPVYEEKLTDRKKKERSKLKTEPQVQISPPPIAICRLDIQKEINQVLLDRNKTIVNIEDTCMFKGLMKNIVYAREIMDTLWITIQETIKREQTAFKGKDLFFTDSAELISDTEKATSRVQDLFLEWRYVSDYEIIRIRQKLESIINVARLDFDFLMDTMQRTFHGIYDAIIDRYWQEMKSVNEMINVFCFAIEEGKMLEKEMELKGDKFIIRSNVYVVKVRPEKPKKLKEHPSMRFRIIKLSRLMDMFKRVAPIGVMCERTLVYILQDLVCHGLQEGEPMMLPRRWYDLYPEDISNLIHKIFKSVNYVDWREFLIYAMDIPYPTCREILITRDRLRIQDYELKEVITLAQYQRTSFWFFESTENLINLTHLQEEIDKLNTYEEEYYHFGVDKISILSKGIQRAYIMPQTLKSSCLDPEEALRRLLAKDLLGQMYMVDCELINYTALLLAFCKDTNPLNGFAMALALAIGNPVCTDVEEGEKYVKELLQQKQLAYDLGITLIKIEEAVKVAKLLINYILQKVEKIIEHRDLYGDEESPPFFKFFDEPVDPEGEEMEGYEGEIENEIETPPELAELIIYWISLDLCLTVLAAALPWYLLMQPDIIGPYPSMHEKLASIFEELRDKELNHEKNIVLAHRFLNHDFTKRLLGNISKFTIKDMKSIVEEVILERENAKIQQNEK</sequence>
<reference evidence="6" key="2">
    <citation type="submission" date="2025-04" db="UniProtKB">
        <authorList>
            <consortium name="RefSeq"/>
        </authorList>
    </citation>
    <scope>IDENTIFICATION</scope>
    <source>
        <strain evidence="6">DH4</strain>
        <tissue evidence="6">Whole body</tissue>
    </source>
</reference>